<proteinExistence type="predicted"/>
<dbReference type="STRING" id="85643.Tmz1t_1471"/>
<sequence length="188" mass="19836">MYTTPISGRGRLIRFAMTLLAFLAVGAAHADSAREIDAHADAALSEFRRTVKGADEYLAAAKGVLVIPEVKKVGLVVGGQWGDGALRIGGKTVDYYRLAAASVGFQAGVQQANYLFIFLTEAALNDFRTGKGWDAGIDAGVTLIDESVGASVDTLKAKSSVVAFIFGKEGLMGGYSLKGQKLTKFKPE</sequence>
<keyword evidence="4" id="KW-1185">Reference proteome</keyword>
<reference evidence="4" key="1">
    <citation type="submission" date="2009-05" db="EMBL/GenBank/DDBJ databases">
        <title>Complete sequence of chromosome of Thauera sp. MZ1T.</title>
        <authorList>
            <consortium name="US DOE Joint Genome Institute"/>
            <person name="Lucas S."/>
            <person name="Copeland A."/>
            <person name="Lapidus A."/>
            <person name="Glavina del Rio T."/>
            <person name="Dalin E."/>
            <person name="Tice H."/>
            <person name="Bruce D."/>
            <person name="Goodwin L."/>
            <person name="Pitluck S."/>
            <person name="Sims D."/>
            <person name="Brettin T."/>
            <person name="Detter J.C."/>
            <person name="Han C."/>
            <person name="Larimer F."/>
            <person name="Land M."/>
            <person name="Hauser L."/>
            <person name="Kyrpides N."/>
            <person name="Mikhailova N."/>
            <person name="Sayler G.S."/>
        </authorList>
    </citation>
    <scope>NUCLEOTIDE SEQUENCE [LARGE SCALE GENOMIC DNA]</scope>
    <source>
        <strain evidence="4">MZ1T</strain>
    </source>
</reference>
<dbReference type="EMBL" id="CP001281">
    <property type="protein sequence ID" value="ACK54230.1"/>
    <property type="molecule type" value="Genomic_DNA"/>
</dbReference>
<dbReference type="HOGENOM" id="CLU_100983_0_0_4"/>
<feature type="domain" description="Ysc84 actin-binding" evidence="2">
    <location>
        <begin position="100"/>
        <end position="183"/>
    </location>
</feature>
<dbReference type="Proteomes" id="UP000002186">
    <property type="component" value="Chromosome"/>
</dbReference>
<organism evidence="3 4">
    <name type="scientific">Thauera aminoaromatica</name>
    <dbReference type="NCBI Taxonomy" id="164330"/>
    <lineage>
        <taxon>Bacteria</taxon>
        <taxon>Pseudomonadati</taxon>
        <taxon>Pseudomonadota</taxon>
        <taxon>Betaproteobacteria</taxon>
        <taxon>Rhodocyclales</taxon>
        <taxon>Zoogloeaceae</taxon>
        <taxon>Thauera</taxon>
    </lineage>
</organism>
<dbReference type="Pfam" id="PF04366">
    <property type="entry name" value="Ysc84"/>
    <property type="match status" value="1"/>
</dbReference>
<dbReference type="eggNOG" id="COG2930">
    <property type="taxonomic scope" value="Bacteria"/>
</dbReference>
<dbReference type="RefSeq" id="WP_012585032.1">
    <property type="nucleotide sequence ID" value="NC_011662.2"/>
</dbReference>
<dbReference type="InterPro" id="IPR007461">
    <property type="entry name" value="Ysc84_actin-binding"/>
</dbReference>
<name>C4ZNR7_THASP</name>
<keyword evidence="1" id="KW-0732">Signal</keyword>
<evidence type="ECO:0000313" key="4">
    <source>
        <dbReference type="Proteomes" id="UP000002186"/>
    </source>
</evidence>
<evidence type="ECO:0000313" key="3">
    <source>
        <dbReference type="EMBL" id="ACK54230.1"/>
    </source>
</evidence>
<protein>
    <recommendedName>
        <fullName evidence="2">Ysc84 actin-binding domain-containing protein</fullName>
    </recommendedName>
</protein>
<reference evidence="3 4" key="2">
    <citation type="journal article" date="2012" name="Stand. Genomic Sci.">
        <title>Complete genome sequence of Thauera aminoaromatica strain MZ1T.</title>
        <authorList>
            <person name="Jiang K."/>
            <person name="Sanseverino J."/>
            <person name="Chauhan A."/>
            <person name="Lucas S."/>
            <person name="Copeland A."/>
            <person name="Lapidus A."/>
            <person name="Del Rio T.G."/>
            <person name="Dalin E."/>
            <person name="Tice H."/>
            <person name="Bruce D."/>
            <person name="Goodwin L."/>
            <person name="Pitluck S."/>
            <person name="Sims D."/>
            <person name="Brettin T."/>
            <person name="Detter J.C."/>
            <person name="Han C."/>
            <person name="Chang Y.J."/>
            <person name="Larimer F."/>
            <person name="Land M."/>
            <person name="Hauser L."/>
            <person name="Kyrpides N.C."/>
            <person name="Mikhailova N."/>
            <person name="Moser S."/>
            <person name="Jegier P."/>
            <person name="Close D."/>
            <person name="Debruyn J.M."/>
            <person name="Wang Y."/>
            <person name="Layton A.C."/>
            <person name="Allen M.S."/>
            <person name="Sayler G.S."/>
        </authorList>
    </citation>
    <scope>NUCLEOTIDE SEQUENCE [LARGE SCALE GENOMIC DNA]</scope>
    <source>
        <strain evidence="3 4">MZ1T</strain>
    </source>
</reference>
<feature type="signal peptide" evidence="1">
    <location>
        <begin position="1"/>
        <end position="30"/>
    </location>
</feature>
<evidence type="ECO:0000256" key="1">
    <source>
        <dbReference type="SAM" id="SignalP"/>
    </source>
</evidence>
<feature type="chain" id="PRO_5002947489" description="Ysc84 actin-binding domain-containing protein" evidence="1">
    <location>
        <begin position="31"/>
        <end position="188"/>
    </location>
</feature>
<dbReference type="AlphaFoldDB" id="C4ZNR7"/>
<evidence type="ECO:0000259" key="2">
    <source>
        <dbReference type="Pfam" id="PF04366"/>
    </source>
</evidence>
<accession>C4ZNR7</accession>
<dbReference type="KEGG" id="tmz:Tmz1t_1471"/>
<gene>
    <name evidence="3" type="ordered locus">Tmz1t_1471</name>
</gene>
<dbReference type="OrthoDB" id="198978at2"/>